<dbReference type="SMR" id="B4GK62"/>
<protein>
    <submittedName>
        <fullName evidence="2">GL25738</fullName>
    </submittedName>
</protein>
<proteinExistence type="predicted"/>
<evidence type="ECO:0000256" key="1">
    <source>
        <dbReference type="SAM" id="MobiDB-lite"/>
    </source>
</evidence>
<accession>B4GK62</accession>
<evidence type="ECO:0000313" key="2">
    <source>
        <dbReference type="EMBL" id="EDW37028.1"/>
    </source>
</evidence>
<dbReference type="Proteomes" id="UP000008744">
    <property type="component" value="Unassembled WGS sequence"/>
</dbReference>
<organism evidence="3">
    <name type="scientific">Drosophila persimilis</name>
    <name type="common">Fruit fly</name>
    <dbReference type="NCBI Taxonomy" id="7234"/>
    <lineage>
        <taxon>Eukaryota</taxon>
        <taxon>Metazoa</taxon>
        <taxon>Ecdysozoa</taxon>
        <taxon>Arthropoda</taxon>
        <taxon>Hexapoda</taxon>
        <taxon>Insecta</taxon>
        <taxon>Pterygota</taxon>
        <taxon>Neoptera</taxon>
        <taxon>Endopterygota</taxon>
        <taxon>Diptera</taxon>
        <taxon>Brachycera</taxon>
        <taxon>Muscomorpha</taxon>
        <taxon>Ephydroidea</taxon>
        <taxon>Drosophilidae</taxon>
        <taxon>Drosophila</taxon>
        <taxon>Sophophora</taxon>
    </lineage>
</organism>
<dbReference type="Pfam" id="PF06382">
    <property type="entry name" value="Protamine_like"/>
    <property type="match status" value="1"/>
</dbReference>
<evidence type="ECO:0000313" key="3">
    <source>
        <dbReference type="Proteomes" id="UP000008744"/>
    </source>
</evidence>
<dbReference type="InterPro" id="IPR036910">
    <property type="entry name" value="HMG_box_dom_sf"/>
</dbReference>
<dbReference type="InterPro" id="IPR024460">
    <property type="entry name" value="Protamine-like"/>
</dbReference>
<name>B4GK62_DROPE</name>
<sequence length="156" mass="18163">MAPVMKLRNPFLNFLDVYRRNHSNMNMVTAAKAGAQRWRHLTDEQRSKFRRNVDMDCHGSGLDSRKRKRGNPGPITNNGYLNFIRKFRQSNRALDLKPQDVIRQAAKALAPTWRCEQNSLPSSLWWKIAPPTTIMRVRESQHQNQNQNQGKQKPIA</sequence>
<dbReference type="GO" id="GO:0035092">
    <property type="term" value="P:sperm DNA condensation"/>
    <property type="evidence" value="ECO:0007669"/>
    <property type="project" value="InterPro"/>
</dbReference>
<dbReference type="GO" id="GO:0005634">
    <property type="term" value="C:nucleus"/>
    <property type="evidence" value="ECO:0007669"/>
    <property type="project" value="UniProtKB-ARBA"/>
</dbReference>
<dbReference type="EMBL" id="CH479184">
    <property type="protein sequence ID" value="EDW37028.1"/>
    <property type="molecule type" value="Genomic_DNA"/>
</dbReference>
<gene>
    <name evidence="2" type="primary">Dper\GL25738</name>
    <name evidence="2" type="ORF">Dper_GL25738</name>
</gene>
<reference evidence="2 3" key="1">
    <citation type="journal article" date="2007" name="Nature">
        <title>Evolution of genes and genomes on the Drosophila phylogeny.</title>
        <authorList>
            <consortium name="Drosophila 12 Genomes Consortium"/>
            <person name="Clark A.G."/>
            <person name="Eisen M.B."/>
            <person name="Smith D.R."/>
            <person name="Bergman C.M."/>
            <person name="Oliver B."/>
            <person name="Markow T.A."/>
            <person name="Kaufman T.C."/>
            <person name="Kellis M."/>
            <person name="Gelbart W."/>
            <person name="Iyer V.N."/>
            <person name="Pollard D.A."/>
            <person name="Sackton T.B."/>
            <person name="Larracuente A.M."/>
            <person name="Singh N.D."/>
            <person name="Abad J.P."/>
            <person name="Abt D.N."/>
            <person name="Adryan B."/>
            <person name="Aguade M."/>
            <person name="Akashi H."/>
            <person name="Anderson W.W."/>
            <person name="Aquadro C.F."/>
            <person name="Ardell D.H."/>
            <person name="Arguello R."/>
            <person name="Artieri C.G."/>
            <person name="Barbash D.A."/>
            <person name="Barker D."/>
            <person name="Barsanti P."/>
            <person name="Batterham P."/>
            <person name="Batzoglou S."/>
            <person name="Begun D."/>
            <person name="Bhutkar A."/>
            <person name="Blanco E."/>
            <person name="Bosak S.A."/>
            <person name="Bradley R.K."/>
            <person name="Brand A.D."/>
            <person name="Brent M.R."/>
            <person name="Brooks A.N."/>
            <person name="Brown R.H."/>
            <person name="Butlin R.K."/>
            <person name="Caggese C."/>
            <person name="Calvi B.R."/>
            <person name="Bernardo de Carvalho A."/>
            <person name="Caspi A."/>
            <person name="Castrezana S."/>
            <person name="Celniker S.E."/>
            <person name="Chang J.L."/>
            <person name="Chapple C."/>
            <person name="Chatterji S."/>
            <person name="Chinwalla A."/>
            <person name="Civetta A."/>
            <person name="Clifton S.W."/>
            <person name="Comeron J.M."/>
            <person name="Costello J.C."/>
            <person name="Coyne J.A."/>
            <person name="Daub J."/>
            <person name="David R.G."/>
            <person name="Delcher A.L."/>
            <person name="Delehaunty K."/>
            <person name="Do C.B."/>
            <person name="Ebling H."/>
            <person name="Edwards K."/>
            <person name="Eickbush T."/>
            <person name="Evans J.D."/>
            <person name="Filipski A."/>
            <person name="Findeiss S."/>
            <person name="Freyhult E."/>
            <person name="Fulton L."/>
            <person name="Fulton R."/>
            <person name="Garcia A.C."/>
            <person name="Gardiner A."/>
            <person name="Garfield D.A."/>
            <person name="Garvin B.E."/>
            <person name="Gibson G."/>
            <person name="Gilbert D."/>
            <person name="Gnerre S."/>
            <person name="Godfrey J."/>
            <person name="Good R."/>
            <person name="Gotea V."/>
            <person name="Gravely B."/>
            <person name="Greenberg A.J."/>
            <person name="Griffiths-Jones S."/>
            <person name="Gross S."/>
            <person name="Guigo R."/>
            <person name="Gustafson E.A."/>
            <person name="Haerty W."/>
            <person name="Hahn M.W."/>
            <person name="Halligan D.L."/>
            <person name="Halpern A.L."/>
            <person name="Halter G.M."/>
            <person name="Han M.V."/>
            <person name="Heger A."/>
            <person name="Hillier L."/>
            <person name="Hinrichs A.S."/>
            <person name="Holmes I."/>
            <person name="Hoskins R.A."/>
            <person name="Hubisz M.J."/>
            <person name="Hultmark D."/>
            <person name="Huntley M.A."/>
            <person name="Jaffe D.B."/>
            <person name="Jagadeeshan S."/>
            <person name="Jeck W.R."/>
            <person name="Johnson J."/>
            <person name="Jones C.D."/>
            <person name="Jordan W.C."/>
            <person name="Karpen G.H."/>
            <person name="Kataoka E."/>
            <person name="Keightley P.D."/>
            <person name="Kheradpour P."/>
            <person name="Kirkness E.F."/>
            <person name="Koerich L.B."/>
            <person name="Kristiansen K."/>
            <person name="Kudrna D."/>
            <person name="Kulathinal R.J."/>
            <person name="Kumar S."/>
            <person name="Kwok R."/>
            <person name="Lander E."/>
            <person name="Langley C.H."/>
            <person name="Lapoint R."/>
            <person name="Lazzaro B.P."/>
            <person name="Lee S.J."/>
            <person name="Levesque L."/>
            <person name="Li R."/>
            <person name="Lin C.F."/>
            <person name="Lin M.F."/>
            <person name="Lindblad-Toh K."/>
            <person name="Llopart A."/>
            <person name="Long M."/>
            <person name="Low L."/>
            <person name="Lozovsky E."/>
            <person name="Lu J."/>
            <person name="Luo M."/>
            <person name="Machado C.A."/>
            <person name="Makalowski W."/>
            <person name="Marzo M."/>
            <person name="Matsuda M."/>
            <person name="Matzkin L."/>
            <person name="McAllister B."/>
            <person name="McBride C.S."/>
            <person name="McKernan B."/>
            <person name="McKernan K."/>
            <person name="Mendez-Lago M."/>
            <person name="Minx P."/>
            <person name="Mollenhauer M.U."/>
            <person name="Montooth K."/>
            <person name="Mount S.M."/>
            <person name="Mu X."/>
            <person name="Myers E."/>
            <person name="Negre B."/>
            <person name="Newfeld S."/>
            <person name="Nielsen R."/>
            <person name="Noor M.A."/>
            <person name="O'Grady P."/>
            <person name="Pachter L."/>
            <person name="Papaceit M."/>
            <person name="Parisi M.J."/>
            <person name="Parisi M."/>
            <person name="Parts L."/>
            <person name="Pedersen J.S."/>
            <person name="Pesole G."/>
            <person name="Phillippy A.M."/>
            <person name="Ponting C.P."/>
            <person name="Pop M."/>
            <person name="Porcelli D."/>
            <person name="Powell J.R."/>
            <person name="Prohaska S."/>
            <person name="Pruitt K."/>
            <person name="Puig M."/>
            <person name="Quesneville H."/>
            <person name="Ram K.R."/>
            <person name="Rand D."/>
            <person name="Rasmussen M.D."/>
            <person name="Reed L.K."/>
            <person name="Reenan R."/>
            <person name="Reily A."/>
            <person name="Remington K.A."/>
            <person name="Rieger T.T."/>
            <person name="Ritchie M.G."/>
            <person name="Robin C."/>
            <person name="Rogers Y.H."/>
            <person name="Rohde C."/>
            <person name="Rozas J."/>
            <person name="Rubenfield M.J."/>
            <person name="Ruiz A."/>
            <person name="Russo S."/>
            <person name="Salzberg S.L."/>
            <person name="Sanchez-Gracia A."/>
            <person name="Saranga D.J."/>
            <person name="Sato H."/>
            <person name="Schaeffer S.W."/>
            <person name="Schatz M.C."/>
            <person name="Schlenke T."/>
            <person name="Schwartz R."/>
            <person name="Segarra C."/>
            <person name="Singh R.S."/>
            <person name="Sirot L."/>
            <person name="Sirota M."/>
            <person name="Sisneros N.B."/>
            <person name="Smith C.D."/>
            <person name="Smith T.F."/>
            <person name="Spieth J."/>
            <person name="Stage D.E."/>
            <person name="Stark A."/>
            <person name="Stephan W."/>
            <person name="Strausberg R.L."/>
            <person name="Strempel S."/>
            <person name="Sturgill D."/>
            <person name="Sutton G."/>
            <person name="Sutton G.G."/>
            <person name="Tao W."/>
            <person name="Teichmann S."/>
            <person name="Tobari Y.N."/>
            <person name="Tomimura Y."/>
            <person name="Tsolas J.M."/>
            <person name="Valente V.L."/>
            <person name="Venter E."/>
            <person name="Venter J.C."/>
            <person name="Vicario S."/>
            <person name="Vieira F.G."/>
            <person name="Vilella A.J."/>
            <person name="Villasante A."/>
            <person name="Walenz B."/>
            <person name="Wang J."/>
            <person name="Wasserman M."/>
            <person name="Watts T."/>
            <person name="Wilson D."/>
            <person name="Wilson R.K."/>
            <person name="Wing R.A."/>
            <person name="Wolfner M.F."/>
            <person name="Wong A."/>
            <person name="Wong G.K."/>
            <person name="Wu C.I."/>
            <person name="Wu G."/>
            <person name="Yamamoto D."/>
            <person name="Yang H.P."/>
            <person name="Yang S.P."/>
            <person name="Yorke J.A."/>
            <person name="Yoshida K."/>
            <person name="Zdobnov E."/>
            <person name="Zhang P."/>
            <person name="Zhang Y."/>
            <person name="Zimin A.V."/>
            <person name="Baldwin J."/>
            <person name="Abdouelleil A."/>
            <person name="Abdulkadir J."/>
            <person name="Abebe A."/>
            <person name="Abera B."/>
            <person name="Abreu J."/>
            <person name="Acer S.C."/>
            <person name="Aftuck L."/>
            <person name="Alexander A."/>
            <person name="An P."/>
            <person name="Anderson E."/>
            <person name="Anderson S."/>
            <person name="Arachi H."/>
            <person name="Azer M."/>
            <person name="Bachantsang P."/>
            <person name="Barry A."/>
            <person name="Bayul T."/>
            <person name="Berlin A."/>
            <person name="Bessette D."/>
            <person name="Bloom T."/>
            <person name="Blye J."/>
            <person name="Boguslavskiy L."/>
            <person name="Bonnet C."/>
            <person name="Boukhgalter B."/>
            <person name="Bourzgui I."/>
            <person name="Brown A."/>
            <person name="Cahill P."/>
            <person name="Channer S."/>
            <person name="Cheshatsang Y."/>
            <person name="Chuda L."/>
            <person name="Citroen M."/>
            <person name="Collymore A."/>
            <person name="Cooke P."/>
            <person name="Costello M."/>
            <person name="D'Aco K."/>
            <person name="Daza R."/>
            <person name="De Haan G."/>
            <person name="DeGray S."/>
            <person name="DeMaso C."/>
            <person name="Dhargay N."/>
            <person name="Dooley K."/>
            <person name="Dooley E."/>
            <person name="Doricent M."/>
            <person name="Dorje P."/>
            <person name="Dorjee K."/>
            <person name="Dupes A."/>
            <person name="Elong R."/>
            <person name="Falk J."/>
            <person name="Farina A."/>
            <person name="Faro S."/>
            <person name="Ferguson D."/>
            <person name="Fisher S."/>
            <person name="Foley C.D."/>
            <person name="Franke A."/>
            <person name="Friedrich D."/>
            <person name="Gadbois L."/>
            <person name="Gearin G."/>
            <person name="Gearin C.R."/>
            <person name="Giannoukos G."/>
            <person name="Goode T."/>
            <person name="Graham J."/>
            <person name="Grandbois E."/>
            <person name="Grewal S."/>
            <person name="Gyaltsen K."/>
            <person name="Hafez N."/>
            <person name="Hagos B."/>
            <person name="Hall J."/>
            <person name="Henson C."/>
            <person name="Hollinger A."/>
            <person name="Honan T."/>
            <person name="Huard M.D."/>
            <person name="Hughes L."/>
            <person name="Hurhula B."/>
            <person name="Husby M.E."/>
            <person name="Kamat A."/>
            <person name="Kanga B."/>
            <person name="Kashin S."/>
            <person name="Khazanovich D."/>
            <person name="Kisner P."/>
            <person name="Lance K."/>
            <person name="Lara M."/>
            <person name="Lee W."/>
            <person name="Lennon N."/>
            <person name="Letendre F."/>
            <person name="LeVine R."/>
            <person name="Lipovsky A."/>
            <person name="Liu X."/>
            <person name="Liu J."/>
            <person name="Liu S."/>
            <person name="Lokyitsang T."/>
            <person name="Lokyitsang Y."/>
            <person name="Lubonja R."/>
            <person name="Lui A."/>
            <person name="MacDonald P."/>
            <person name="Magnisalis V."/>
            <person name="Maru K."/>
            <person name="Matthews C."/>
            <person name="McCusker W."/>
            <person name="McDonough S."/>
            <person name="Mehta T."/>
            <person name="Meldrim J."/>
            <person name="Meneus L."/>
            <person name="Mihai O."/>
            <person name="Mihalev A."/>
            <person name="Mihova T."/>
            <person name="Mittelman R."/>
            <person name="Mlenga V."/>
            <person name="Montmayeur A."/>
            <person name="Mulrain L."/>
            <person name="Navidi A."/>
            <person name="Naylor J."/>
            <person name="Negash T."/>
            <person name="Nguyen T."/>
            <person name="Nguyen N."/>
            <person name="Nicol R."/>
            <person name="Norbu C."/>
            <person name="Norbu N."/>
            <person name="Novod N."/>
            <person name="O'Neill B."/>
            <person name="Osman S."/>
            <person name="Markiewicz E."/>
            <person name="Oyono O.L."/>
            <person name="Patti C."/>
            <person name="Phunkhang P."/>
            <person name="Pierre F."/>
            <person name="Priest M."/>
            <person name="Raghuraman S."/>
            <person name="Rege F."/>
            <person name="Reyes R."/>
            <person name="Rise C."/>
            <person name="Rogov P."/>
            <person name="Ross K."/>
            <person name="Ryan E."/>
            <person name="Settipalli S."/>
            <person name="Shea T."/>
            <person name="Sherpa N."/>
            <person name="Shi L."/>
            <person name="Shih D."/>
            <person name="Sparrow T."/>
            <person name="Spaulding J."/>
            <person name="Stalker J."/>
            <person name="Stange-Thomann N."/>
            <person name="Stavropoulos S."/>
            <person name="Stone C."/>
            <person name="Strader C."/>
            <person name="Tesfaye S."/>
            <person name="Thomson T."/>
            <person name="Thoulutsang Y."/>
            <person name="Thoulutsang D."/>
            <person name="Topham K."/>
            <person name="Topping I."/>
            <person name="Tsamla T."/>
            <person name="Vassiliev H."/>
            <person name="Vo A."/>
            <person name="Wangchuk T."/>
            <person name="Wangdi T."/>
            <person name="Weiand M."/>
            <person name="Wilkinson J."/>
            <person name="Wilson A."/>
            <person name="Yadav S."/>
            <person name="Young G."/>
            <person name="Yu Q."/>
            <person name="Zembek L."/>
            <person name="Zhong D."/>
            <person name="Zimmer A."/>
            <person name="Zwirko Z."/>
            <person name="Jaffe D.B."/>
            <person name="Alvarez P."/>
            <person name="Brockman W."/>
            <person name="Butler J."/>
            <person name="Chin C."/>
            <person name="Gnerre S."/>
            <person name="Grabherr M."/>
            <person name="Kleber M."/>
            <person name="Mauceli E."/>
            <person name="MacCallum I."/>
        </authorList>
    </citation>
    <scope>NUCLEOTIDE SEQUENCE [LARGE SCALE GENOMIC DNA]</scope>
    <source>
        <strain evidence="3">MSH-3 / Tucson 14011-0111.49</strain>
    </source>
</reference>
<dbReference type="HOGENOM" id="CLU_1688597_0_0_1"/>
<feature type="region of interest" description="Disordered" evidence="1">
    <location>
        <begin position="54"/>
        <end position="77"/>
    </location>
</feature>
<keyword evidence="3" id="KW-1185">Reference proteome</keyword>
<dbReference type="AlphaFoldDB" id="B4GK62"/>
<dbReference type="SUPFAM" id="SSF47095">
    <property type="entry name" value="HMG-box"/>
    <property type="match status" value="1"/>
</dbReference>
<dbReference type="OrthoDB" id="7675944at2759"/>
<dbReference type="Gene3D" id="1.10.30.10">
    <property type="entry name" value="High mobility group box domain"/>
    <property type="match status" value="1"/>
</dbReference>